<evidence type="ECO:0000313" key="2">
    <source>
        <dbReference type="Proteomes" id="UP000238937"/>
    </source>
</evidence>
<gene>
    <name evidence="1" type="ORF">C7B77_08730</name>
</gene>
<proteinExistence type="predicted"/>
<sequence length="237" mass="23853">MIFSASAISTIVKKVSLTTAGIASIVALSAAGTHATTINTQVGSESLFSLPGSFSASDTIDLTVSGEVDSSPFFGSDGYTTNAAGILTVGSFFEQPVGSFFTTESGFSIGALLIGNDDLGFEQLFPSNEGNGLGSDTPPTTLLTGPVTLGSIFGSSFTATSLKFKIAAEEFALGAQSASSISTVGSFASVPNVYTLTGSISQAGGATAVPEPFTIIGTLIGGTAALRMRKKLKSTNI</sequence>
<protein>
    <submittedName>
        <fullName evidence="1">Uncharacterized protein</fullName>
    </submittedName>
</protein>
<comment type="caution">
    <text evidence="1">The sequence shown here is derived from an EMBL/GenBank/DDBJ whole genome shotgun (WGS) entry which is preliminary data.</text>
</comment>
<dbReference type="NCBIfam" id="TIGR02595">
    <property type="entry name" value="PEP_CTERM"/>
    <property type="match status" value="1"/>
</dbReference>
<accession>A0A2T1GI08</accession>
<name>A0A2T1GI08_9CYAN</name>
<dbReference type="RefSeq" id="WP_106302935.1">
    <property type="nucleotide sequence ID" value="NZ_PVWO01000080.1"/>
</dbReference>
<dbReference type="AlphaFoldDB" id="A0A2T1GI08"/>
<evidence type="ECO:0000313" key="1">
    <source>
        <dbReference type="EMBL" id="PSB57342.1"/>
    </source>
</evidence>
<dbReference type="InterPro" id="IPR013424">
    <property type="entry name" value="Ice-binding_C"/>
</dbReference>
<keyword evidence="2" id="KW-1185">Reference proteome</keyword>
<dbReference type="EMBL" id="PVWO01000080">
    <property type="protein sequence ID" value="PSB57342.1"/>
    <property type="molecule type" value="Genomic_DNA"/>
</dbReference>
<organism evidence="1 2">
    <name type="scientific">Chamaesiphon polymorphus CCALA 037</name>
    <dbReference type="NCBI Taxonomy" id="2107692"/>
    <lineage>
        <taxon>Bacteria</taxon>
        <taxon>Bacillati</taxon>
        <taxon>Cyanobacteriota</taxon>
        <taxon>Cyanophyceae</taxon>
        <taxon>Gomontiellales</taxon>
        <taxon>Chamaesiphonaceae</taxon>
        <taxon>Chamaesiphon</taxon>
    </lineage>
</organism>
<dbReference type="Proteomes" id="UP000238937">
    <property type="component" value="Unassembled WGS sequence"/>
</dbReference>
<reference evidence="1 2" key="1">
    <citation type="submission" date="2018-03" db="EMBL/GenBank/DDBJ databases">
        <title>The ancient ancestry and fast evolution of plastids.</title>
        <authorList>
            <person name="Moore K.R."/>
            <person name="Magnabosco C."/>
            <person name="Momper L."/>
            <person name="Gold D.A."/>
            <person name="Bosak T."/>
            <person name="Fournier G.P."/>
        </authorList>
    </citation>
    <scope>NUCLEOTIDE SEQUENCE [LARGE SCALE GENOMIC DNA]</scope>
    <source>
        <strain evidence="1 2">CCALA 037</strain>
    </source>
</reference>
<dbReference type="OrthoDB" id="580568at2"/>